<dbReference type="STRING" id="1300222.I532_17348"/>
<keyword evidence="3 8" id="KW-0479">Metal-binding</keyword>
<reference evidence="10 11" key="1">
    <citation type="submission" date="2013-03" db="EMBL/GenBank/DDBJ databases">
        <title>Assembly of a new bacterial strain Brevibacillus borstelensis AK1.</title>
        <authorList>
            <person name="Rajan I."/>
            <person name="PoliReddy D."/>
            <person name="Sugumar T."/>
            <person name="Rathinam K."/>
            <person name="Alqarawi S."/>
            <person name="Khalil A.B."/>
            <person name="Sivakumar N."/>
        </authorList>
    </citation>
    <scope>NUCLEOTIDE SEQUENCE [LARGE SCALE GENOMIC DNA]</scope>
    <source>
        <strain evidence="10 11">AK1</strain>
    </source>
</reference>
<proteinExistence type="inferred from homology"/>
<dbReference type="GO" id="GO:0008897">
    <property type="term" value="F:holo-[acyl-carrier-protein] synthase activity"/>
    <property type="evidence" value="ECO:0007669"/>
    <property type="project" value="UniProtKB-UniRule"/>
</dbReference>
<dbReference type="RefSeq" id="WP_003389793.1">
    <property type="nucleotide sequence ID" value="NZ_APBN01000008.1"/>
</dbReference>
<comment type="cofactor">
    <cofactor evidence="8">
        <name>Mg(2+)</name>
        <dbReference type="ChEBI" id="CHEBI:18420"/>
    </cofactor>
</comment>
<evidence type="ECO:0000256" key="7">
    <source>
        <dbReference type="ARBA" id="ARBA00023160"/>
    </source>
</evidence>
<dbReference type="Proteomes" id="UP000012081">
    <property type="component" value="Unassembled WGS sequence"/>
</dbReference>
<evidence type="ECO:0000256" key="8">
    <source>
        <dbReference type="HAMAP-Rule" id="MF_00101"/>
    </source>
</evidence>
<dbReference type="EMBL" id="APBN01000008">
    <property type="protein sequence ID" value="EMT51343.1"/>
    <property type="molecule type" value="Genomic_DNA"/>
</dbReference>
<evidence type="ECO:0000256" key="3">
    <source>
        <dbReference type="ARBA" id="ARBA00022723"/>
    </source>
</evidence>
<evidence type="ECO:0000313" key="10">
    <source>
        <dbReference type="EMBL" id="EMT51343.1"/>
    </source>
</evidence>
<evidence type="ECO:0000256" key="5">
    <source>
        <dbReference type="ARBA" id="ARBA00022842"/>
    </source>
</evidence>
<dbReference type="SUPFAM" id="SSF56214">
    <property type="entry name" value="4'-phosphopantetheinyl transferase"/>
    <property type="match status" value="1"/>
</dbReference>
<keyword evidence="4 8" id="KW-0276">Fatty acid metabolism</keyword>
<dbReference type="GO" id="GO:0000287">
    <property type="term" value="F:magnesium ion binding"/>
    <property type="evidence" value="ECO:0007669"/>
    <property type="project" value="UniProtKB-UniRule"/>
</dbReference>
<keyword evidence="5 8" id="KW-0460">Magnesium</keyword>
<comment type="subcellular location">
    <subcellularLocation>
        <location evidence="8">Cytoplasm</location>
    </subcellularLocation>
</comment>
<dbReference type="GO" id="GO:0006633">
    <property type="term" value="P:fatty acid biosynthetic process"/>
    <property type="evidence" value="ECO:0007669"/>
    <property type="project" value="UniProtKB-UniRule"/>
</dbReference>
<feature type="binding site" evidence="8">
    <location>
        <position position="8"/>
    </location>
    <ligand>
        <name>Mg(2+)</name>
        <dbReference type="ChEBI" id="CHEBI:18420"/>
    </ligand>
</feature>
<dbReference type="InterPro" id="IPR008278">
    <property type="entry name" value="4-PPantetheinyl_Trfase_dom"/>
</dbReference>
<dbReference type="GO" id="GO:0005737">
    <property type="term" value="C:cytoplasm"/>
    <property type="evidence" value="ECO:0007669"/>
    <property type="project" value="UniProtKB-SubCell"/>
</dbReference>
<dbReference type="HAMAP" id="MF_00101">
    <property type="entry name" value="AcpS"/>
    <property type="match status" value="1"/>
</dbReference>
<comment type="catalytic activity">
    <reaction evidence="8">
        <text>apo-[ACP] + CoA = holo-[ACP] + adenosine 3',5'-bisphosphate + H(+)</text>
        <dbReference type="Rhea" id="RHEA:12068"/>
        <dbReference type="Rhea" id="RHEA-COMP:9685"/>
        <dbReference type="Rhea" id="RHEA-COMP:9690"/>
        <dbReference type="ChEBI" id="CHEBI:15378"/>
        <dbReference type="ChEBI" id="CHEBI:29999"/>
        <dbReference type="ChEBI" id="CHEBI:57287"/>
        <dbReference type="ChEBI" id="CHEBI:58343"/>
        <dbReference type="ChEBI" id="CHEBI:64479"/>
        <dbReference type="EC" id="2.7.8.7"/>
    </reaction>
</comment>
<keyword evidence="7 8" id="KW-0275">Fatty acid biosynthesis</keyword>
<keyword evidence="2 8" id="KW-0808">Transferase</keyword>
<dbReference type="InterPro" id="IPR002582">
    <property type="entry name" value="ACPS"/>
</dbReference>
<keyword evidence="1 8" id="KW-0444">Lipid biosynthesis</keyword>
<dbReference type="AlphaFoldDB" id="M8DD14"/>
<organism evidence="10 11">
    <name type="scientific">Brevibacillus borstelensis AK1</name>
    <dbReference type="NCBI Taxonomy" id="1300222"/>
    <lineage>
        <taxon>Bacteria</taxon>
        <taxon>Bacillati</taxon>
        <taxon>Bacillota</taxon>
        <taxon>Bacilli</taxon>
        <taxon>Bacillales</taxon>
        <taxon>Paenibacillaceae</taxon>
        <taxon>Brevibacillus</taxon>
    </lineage>
</organism>
<dbReference type="NCBIfam" id="TIGR00556">
    <property type="entry name" value="pantethn_trn"/>
    <property type="match status" value="1"/>
</dbReference>
<keyword evidence="6 8" id="KW-0443">Lipid metabolism</keyword>
<dbReference type="PATRIC" id="fig|1300222.3.peg.3636"/>
<evidence type="ECO:0000256" key="4">
    <source>
        <dbReference type="ARBA" id="ARBA00022832"/>
    </source>
</evidence>
<dbReference type="NCBIfam" id="TIGR00516">
    <property type="entry name" value="acpS"/>
    <property type="match status" value="1"/>
</dbReference>
<keyword evidence="8" id="KW-0963">Cytoplasm</keyword>
<dbReference type="GeneID" id="89501936"/>
<accession>M8DD14</accession>
<comment type="caution">
    <text evidence="10">The sequence shown here is derived from an EMBL/GenBank/DDBJ whole genome shotgun (WGS) entry which is preliminary data.</text>
</comment>
<gene>
    <name evidence="8" type="primary">acpS</name>
    <name evidence="10" type="ORF">I532_17348</name>
</gene>
<dbReference type="OrthoDB" id="517356at2"/>
<dbReference type="Gene3D" id="3.90.470.20">
    <property type="entry name" value="4'-phosphopantetheinyl transferase domain"/>
    <property type="match status" value="1"/>
</dbReference>
<dbReference type="Pfam" id="PF01648">
    <property type="entry name" value="ACPS"/>
    <property type="match status" value="1"/>
</dbReference>
<evidence type="ECO:0000256" key="2">
    <source>
        <dbReference type="ARBA" id="ARBA00022679"/>
    </source>
</evidence>
<evidence type="ECO:0000256" key="6">
    <source>
        <dbReference type="ARBA" id="ARBA00023098"/>
    </source>
</evidence>
<comment type="similarity">
    <text evidence="8">Belongs to the P-Pant transferase superfamily. AcpS family.</text>
</comment>
<evidence type="ECO:0000313" key="11">
    <source>
        <dbReference type="Proteomes" id="UP000012081"/>
    </source>
</evidence>
<sequence length="129" mass="13862">MIVGIGIDIVEIHRIQAILKRQPQLLHRIFSEAERKLLEGKPEGRLAEYVAGRFAAKEAGAKALGTGIGGAVGLHDLQIAPGTTGKPELTITEAACNRIGHDPSKLRIHVSISHSKEYAVAQVVIESKE</sequence>
<name>M8DD14_9BACL</name>
<dbReference type="EC" id="2.7.8.7" evidence="8"/>
<evidence type="ECO:0000256" key="1">
    <source>
        <dbReference type="ARBA" id="ARBA00022516"/>
    </source>
</evidence>
<feature type="binding site" evidence="8">
    <location>
        <position position="58"/>
    </location>
    <ligand>
        <name>Mg(2+)</name>
        <dbReference type="ChEBI" id="CHEBI:18420"/>
    </ligand>
</feature>
<protein>
    <recommendedName>
        <fullName evidence="8">Holo-[acyl-carrier-protein] synthase</fullName>
        <shortName evidence="8">Holo-ACP synthase</shortName>
        <ecNumber evidence="8">2.7.8.7</ecNumber>
    </recommendedName>
    <alternativeName>
        <fullName evidence="8">4'-phosphopantetheinyl transferase AcpS</fullName>
    </alternativeName>
</protein>
<dbReference type="InterPro" id="IPR004568">
    <property type="entry name" value="Ppantetheine-prot_Trfase_dom"/>
</dbReference>
<dbReference type="InterPro" id="IPR037143">
    <property type="entry name" value="4-PPantetheinyl_Trfase_dom_sf"/>
</dbReference>
<evidence type="ECO:0000259" key="9">
    <source>
        <dbReference type="Pfam" id="PF01648"/>
    </source>
</evidence>
<keyword evidence="11" id="KW-1185">Reference proteome</keyword>
<feature type="domain" description="4'-phosphopantetheinyl transferase" evidence="9">
    <location>
        <begin position="4"/>
        <end position="121"/>
    </location>
</feature>
<comment type="function">
    <text evidence="8">Transfers the 4'-phosphopantetheine moiety from coenzyme A to a Ser of acyl-carrier-protein.</text>
</comment>